<feature type="domain" description="ABC transporter" evidence="5">
    <location>
        <begin position="6"/>
        <end position="254"/>
    </location>
</feature>
<keyword evidence="4" id="KW-0067">ATP-binding</keyword>
<evidence type="ECO:0000256" key="2">
    <source>
        <dbReference type="ARBA" id="ARBA00022448"/>
    </source>
</evidence>
<evidence type="ECO:0000313" key="6">
    <source>
        <dbReference type="EMBL" id="ABB39006.1"/>
    </source>
</evidence>
<dbReference type="GO" id="GO:0005524">
    <property type="term" value="F:ATP binding"/>
    <property type="evidence" value="ECO:0007669"/>
    <property type="project" value="UniProtKB-KW"/>
</dbReference>
<dbReference type="GO" id="GO:0016887">
    <property type="term" value="F:ATP hydrolysis activity"/>
    <property type="evidence" value="ECO:0007669"/>
    <property type="project" value="InterPro"/>
</dbReference>
<dbReference type="HOGENOM" id="CLU_000604_1_11_7"/>
<dbReference type="PROSITE" id="PS00211">
    <property type="entry name" value="ABC_TRANSPORTER_1"/>
    <property type="match status" value="1"/>
</dbReference>
<evidence type="ECO:0000256" key="3">
    <source>
        <dbReference type="ARBA" id="ARBA00022741"/>
    </source>
</evidence>
<dbReference type="InterPro" id="IPR027417">
    <property type="entry name" value="P-loop_NTPase"/>
</dbReference>
<protein>
    <submittedName>
        <fullName evidence="6">ATPase component of zinc ABC transporter</fullName>
        <ecNumber evidence="6">3.6.3.28</ecNumber>
    </submittedName>
</protein>
<dbReference type="Pfam" id="PF00005">
    <property type="entry name" value="ABC_tran"/>
    <property type="match status" value="1"/>
</dbReference>
<dbReference type="EC" id="3.6.3.28" evidence="6"/>
<dbReference type="Gene3D" id="3.40.50.300">
    <property type="entry name" value="P-loop containing nucleotide triphosphate hydrolases"/>
    <property type="match status" value="1"/>
</dbReference>
<evidence type="ECO:0000256" key="1">
    <source>
        <dbReference type="ARBA" id="ARBA00005417"/>
    </source>
</evidence>
<dbReference type="EMBL" id="CP000112">
    <property type="protein sequence ID" value="ABB39006.1"/>
    <property type="molecule type" value="Genomic_DNA"/>
</dbReference>
<dbReference type="KEGG" id="dde:Dde_2209"/>
<keyword evidence="7" id="KW-1185">Reference proteome</keyword>
<dbReference type="InterPro" id="IPR003439">
    <property type="entry name" value="ABC_transporter-like_ATP-bd"/>
</dbReference>
<dbReference type="InterPro" id="IPR003593">
    <property type="entry name" value="AAA+_ATPase"/>
</dbReference>
<keyword evidence="6" id="KW-0378">Hydrolase</keyword>
<dbReference type="Proteomes" id="UP000002710">
    <property type="component" value="Chromosome"/>
</dbReference>
<dbReference type="AlphaFoldDB" id="Q30Z90"/>
<dbReference type="PANTHER" id="PTHR42734:SF17">
    <property type="entry name" value="METAL TRANSPORT SYSTEM ATP-BINDING PROTEIN TM_0124-RELATED"/>
    <property type="match status" value="1"/>
</dbReference>
<name>Q30Z90_OLEA2</name>
<dbReference type="SUPFAM" id="SSF52540">
    <property type="entry name" value="P-loop containing nucleoside triphosphate hydrolases"/>
    <property type="match status" value="1"/>
</dbReference>
<keyword evidence="2" id="KW-0813">Transport</keyword>
<dbReference type="PROSITE" id="PS50893">
    <property type="entry name" value="ABC_TRANSPORTER_2"/>
    <property type="match status" value="1"/>
</dbReference>
<dbReference type="eggNOG" id="COG1121">
    <property type="taxonomic scope" value="Bacteria"/>
</dbReference>
<proteinExistence type="inferred from homology"/>
<organism evidence="6 7">
    <name type="scientific">Oleidesulfovibrio alaskensis (strain ATCC BAA-1058 / DSM 17464 / G20)</name>
    <name type="common">Desulfovibrio alaskensis</name>
    <dbReference type="NCBI Taxonomy" id="207559"/>
    <lineage>
        <taxon>Bacteria</taxon>
        <taxon>Pseudomonadati</taxon>
        <taxon>Thermodesulfobacteriota</taxon>
        <taxon>Desulfovibrionia</taxon>
        <taxon>Desulfovibrionales</taxon>
        <taxon>Desulfovibrionaceae</taxon>
        <taxon>Oleidesulfovibrio</taxon>
    </lineage>
</organism>
<comment type="similarity">
    <text evidence="1">Belongs to the ABC transporter superfamily.</text>
</comment>
<accession>Q30Z90</accession>
<gene>
    <name evidence="6" type="ordered locus">Dde_2209</name>
</gene>
<dbReference type="RefSeq" id="WP_011368100.1">
    <property type="nucleotide sequence ID" value="NC_007519.1"/>
</dbReference>
<dbReference type="STRING" id="207559.Dde_2209"/>
<dbReference type="InterPro" id="IPR050153">
    <property type="entry name" value="Metal_Ion_Import_ABC"/>
</dbReference>
<dbReference type="SMART" id="SM00382">
    <property type="entry name" value="AAA"/>
    <property type="match status" value="1"/>
</dbReference>
<evidence type="ECO:0000313" key="7">
    <source>
        <dbReference type="Proteomes" id="UP000002710"/>
    </source>
</evidence>
<keyword evidence="3" id="KW-0547">Nucleotide-binding</keyword>
<dbReference type="PANTHER" id="PTHR42734">
    <property type="entry name" value="METAL TRANSPORT SYSTEM ATP-BINDING PROTEIN TM_0124-RELATED"/>
    <property type="match status" value="1"/>
</dbReference>
<dbReference type="InterPro" id="IPR017871">
    <property type="entry name" value="ABC_transporter-like_CS"/>
</dbReference>
<reference evidence="6 7" key="1">
    <citation type="journal article" date="2011" name="J. Bacteriol.">
        <title>Complete genome sequence and updated annotation of Desulfovibrio alaskensis G20.</title>
        <authorList>
            <person name="Hauser L.J."/>
            <person name="Land M.L."/>
            <person name="Brown S.D."/>
            <person name="Larimer F."/>
            <person name="Keller K.L."/>
            <person name="Rapp-Giles B.J."/>
            <person name="Price M.N."/>
            <person name="Lin M."/>
            <person name="Bruce D.C."/>
            <person name="Detter J.C."/>
            <person name="Tapia R."/>
            <person name="Han C.S."/>
            <person name="Goodwin L.A."/>
            <person name="Cheng J.F."/>
            <person name="Pitluck S."/>
            <person name="Copeland A."/>
            <person name="Lucas S."/>
            <person name="Nolan M."/>
            <person name="Lapidus A.L."/>
            <person name="Palumbo A.V."/>
            <person name="Wall J.D."/>
        </authorList>
    </citation>
    <scope>NUCLEOTIDE SEQUENCE [LARGE SCALE GENOMIC DNA]</scope>
    <source>
        <strain evidence="7">ATCC BAA 1058 / DSM 17464 / G20</strain>
    </source>
</reference>
<evidence type="ECO:0000256" key="4">
    <source>
        <dbReference type="ARBA" id="ARBA00022840"/>
    </source>
</evidence>
<sequence>MTQPVIDVNAVSFSYDSRTAYGDRGLALDNVSLRVDEGEYLAVLGPNGGGKTTLFKLLLGLLKPTAGTVRLFGEEPREVLHKVGYVPQSITAKPSFPASALDVVLMGLANRDGKGLFGRWRHTPAERQKAMQCMETVGLEHLAASRFSDLSGGQRQRVLVARALVSDPLLLLLDEPTSNIDPQGKFCFYEFLAELRGPMTIVVVSHDLSIAGSAFSAVALVNKTLRYNAGPALTAEMLTMLYGTHDKTCPMGTFINSVSTIFPTLPEKKHD</sequence>
<evidence type="ECO:0000259" key="5">
    <source>
        <dbReference type="PROSITE" id="PS50893"/>
    </source>
</evidence>